<dbReference type="InterPro" id="IPR011990">
    <property type="entry name" value="TPR-like_helical_dom_sf"/>
</dbReference>
<sequence length="49" mass="5504">MEEVGVDPDPYCYAALIEGLCNNNRSDIGYGLLQDFRTRSVPVDVYAYT</sequence>
<protein>
    <submittedName>
        <fullName evidence="2">Pentatricopeptide repeat-containing protein</fullName>
    </submittedName>
</protein>
<dbReference type="Gene3D" id="1.25.40.10">
    <property type="entry name" value="Tetratricopeptide repeat domain"/>
    <property type="match status" value="1"/>
</dbReference>
<reference evidence="2 3" key="1">
    <citation type="journal article" date="2014" name="Am. J. Bot.">
        <title>Genome assembly and annotation for red clover (Trifolium pratense; Fabaceae).</title>
        <authorList>
            <person name="Istvanek J."/>
            <person name="Jaros M."/>
            <person name="Krenek A."/>
            <person name="Repkova J."/>
        </authorList>
    </citation>
    <scope>NUCLEOTIDE SEQUENCE [LARGE SCALE GENOMIC DNA]</scope>
    <source>
        <strain evidence="3">cv. Tatra</strain>
        <tissue evidence="2">Young leaves</tissue>
    </source>
</reference>
<accession>A0A2K3MLM5</accession>
<proteinExistence type="predicted"/>
<comment type="caution">
    <text evidence="2">The sequence shown here is derived from an EMBL/GenBank/DDBJ whole genome shotgun (WGS) entry which is preliminary data.</text>
</comment>
<keyword evidence="1" id="KW-0677">Repeat</keyword>
<evidence type="ECO:0000313" key="2">
    <source>
        <dbReference type="EMBL" id="PNX91665.1"/>
    </source>
</evidence>
<dbReference type="EMBL" id="ASHM01067023">
    <property type="protein sequence ID" value="PNX91665.1"/>
    <property type="molecule type" value="Genomic_DNA"/>
</dbReference>
<dbReference type="InterPro" id="IPR002885">
    <property type="entry name" value="PPR_rpt"/>
</dbReference>
<gene>
    <name evidence="2" type="ORF">L195_g047798</name>
</gene>
<dbReference type="AlphaFoldDB" id="A0A2K3MLM5"/>
<reference evidence="2 3" key="2">
    <citation type="journal article" date="2017" name="Front. Plant Sci.">
        <title>Gene Classification and Mining of Molecular Markers Useful in Red Clover (Trifolium pratense) Breeding.</title>
        <authorList>
            <person name="Istvanek J."/>
            <person name="Dluhosova J."/>
            <person name="Dluhos P."/>
            <person name="Patkova L."/>
            <person name="Nedelnik J."/>
            <person name="Repkova J."/>
        </authorList>
    </citation>
    <scope>NUCLEOTIDE SEQUENCE [LARGE SCALE GENOMIC DNA]</scope>
    <source>
        <strain evidence="3">cv. Tatra</strain>
        <tissue evidence="2">Young leaves</tissue>
    </source>
</reference>
<dbReference type="Pfam" id="PF12854">
    <property type="entry name" value="PPR_1"/>
    <property type="match status" value="1"/>
</dbReference>
<dbReference type="Proteomes" id="UP000236291">
    <property type="component" value="Unassembled WGS sequence"/>
</dbReference>
<evidence type="ECO:0000256" key="1">
    <source>
        <dbReference type="ARBA" id="ARBA00022737"/>
    </source>
</evidence>
<evidence type="ECO:0000313" key="3">
    <source>
        <dbReference type="Proteomes" id="UP000236291"/>
    </source>
</evidence>
<name>A0A2K3MLM5_TRIPR</name>
<organism evidence="2 3">
    <name type="scientific">Trifolium pratense</name>
    <name type="common">Red clover</name>
    <dbReference type="NCBI Taxonomy" id="57577"/>
    <lineage>
        <taxon>Eukaryota</taxon>
        <taxon>Viridiplantae</taxon>
        <taxon>Streptophyta</taxon>
        <taxon>Embryophyta</taxon>
        <taxon>Tracheophyta</taxon>
        <taxon>Spermatophyta</taxon>
        <taxon>Magnoliopsida</taxon>
        <taxon>eudicotyledons</taxon>
        <taxon>Gunneridae</taxon>
        <taxon>Pentapetalae</taxon>
        <taxon>rosids</taxon>
        <taxon>fabids</taxon>
        <taxon>Fabales</taxon>
        <taxon>Fabaceae</taxon>
        <taxon>Papilionoideae</taxon>
        <taxon>50 kb inversion clade</taxon>
        <taxon>NPAAA clade</taxon>
        <taxon>Hologalegina</taxon>
        <taxon>IRL clade</taxon>
        <taxon>Trifolieae</taxon>
        <taxon>Trifolium</taxon>
    </lineage>
</organism>
<feature type="non-terminal residue" evidence="2">
    <location>
        <position position="49"/>
    </location>
</feature>